<proteinExistence type="predicted"/>
<dbReference type="Proteomes" id="UP001189122">
    <property type="component" value="Unassembled WGS sequence"/>
</dbReference>
<evidence type="ECO:0000313" key="3">
    <source>
        <dbReference type="Proteomes" id="UP001189122"/>
    </source>
</evidence>
<dbReference type="EMBL" id="LR743592">
    <property type="protein sequence ID" value="CAA2620369.1"/>
    <property type="molecule type" value="Genomic_DNA"/>
</dbReference>
<gene>
    <name evidence="2" type="ORF">SI7747_05006538</name>
</gene>
<accession>A0A7I8IQD6</accession>
<sequence length="56" mass="5733">MGAMAAGSRDGERWAVAKARQADGDGMEVRSGREESGGRRSSRPGTAGSSDQPKPG</sequence>
<name>A0A7I8IQD6_SPIIN</name>
<reference evidence="2 3" key="1">
    <citation type="submission" date="2019-12" db="EMBL/GenBank/DDBJ databases">
        <authorList>
            <person name="Scholz U."/>
            <person name="Mascher M."/>
            <person name="Fiebig A."/>
        </authorList>
    </citation>
    <scope>NUCLEOTIDE SEQUENCE</scope>
</reference>
<feature type="region of interest" description="Disordered" evidence="1">
    <location>
        <begin position="1"/>
        <end position="56"/>
    </location>
</feature>
<dbReference type="AlphaFoldDB" id="A0A7I8IQD6"/>
<keyword evidence="3" id="KW-1185">Reference proteome</keyword>
<feature type="compositionally biased region" description="Basic and acidic residues" evidence="1">
    <location>
        <begin position="9"/>
        <end position="38"/>
    </location>
</feature>
<evidence type="ECO:0000256" key="1">
    <source>
        <dbReference type="SAM" id="MobiDB-lite"/>
    </source>
</evidence>
<dbReference type="EMBL" id="CACRZD030000005">
    <property type="protein sequence ID" value="CAA6660119.1"/>
    <property type="molecule type" value="Genomic_DNA"/>
</dbReference>
<protein>
    <submittedName>
        <fullName evidence="2">Uncharacterized protein</fullName>
    </submittedName>
</protein>
<evidence type="ECO:0000313" key="2">
    <source>
        <dbReference type="EMBL" id="CAA2620369.1"/>
    </source>
</evidence>
<organism evidence="2">
    <name type="scientific">Spirodela intermedia</name>
    <name type="common">Intermediate duckweed</name>
    <dbReference type="NCBI Taxonomy" id="51605"/>
    <lineage>
        <taxon>Eukaryota</taxon>
        <taxon>Viridiplantae</taxon>
        <taxon>Streptophyta</taxon>
        <taxon>Embryophyta</taxon>
        <taxon>Tracheophyta</taxon>
        <taxon>Spermatophyta</taxon>
        <taxon>Magnoliopsida</taxon>
        <taxon>Liliopsida</taxon>
        <taxon>Araceae</taxon>
        <taxon>Lemnoideae</taxon>
        <taxon>Spirodela</taxon>
    </lineage>
</organism>